<dbReference type="EMBL" id="BAAAVI010000053">
    <property type="protein sequence ID" value="GAA2894599.1"/>
    <property type="molecule type" value="Genomic_DNA"/>
</dbReference>
<comment type="caution">
    <text evidence="1">The sequence shown here is derived from an EMBL/GenBank/DDBJ whole genome shotgun (WGS) entry which is preliminary data.</text>
</comment>
<protein>
    <submittedName>
        <fullName evidence="1">Uncharacterized protein</fullName>
    </submittedName>
</protein>
<evidence type="ECO:0000313" key="1">
    <source>
        <dbReference type="EMBL" id="GAA2894599.1"/>
    </source>
</evidence>
<reference evidence="2" key="1">
    <citation type="journal article" date="2019" name="Int. J. Syst. Evol. Microbiol.">
        <title>The Global Catalogue of Microorganisms (GCM) 10K type strain sequencing project: providing services to taxonomists for standard genome sequencing and annotation.</title>
        <authorList>
            <consortium name="The Broad Institute Genomics Platform"/>
            <consortium name="The Broad Institute Genome Sequencing Center for Infectious Disease"/>
            <person name="Wu L."/>
            <person name="Ma J."/>
        </authorList>
    </citation>
    <scope>NUCLEOTIDE SEQUENCE [LARGE SCALE GENOMIC DNA]</scope>
    <source>
        <strain evidence="2">JCM 6242</strain>
    </source>
</reference>
<dbReference type="Proteomes" id="UP001500831">
    <property type="component" value="Unassembled WGS sequence"/>
</dbReference>
<proteinExistence type="predicted"/>
<name>A0ABP6IL01_9ACTN</name>
<sequence length="44" mass="4850">MPRDTVASLTMDRSVRLRIGHYLDGTALPRIGHYLDGTALPRVG</sequence>
<organism evidence="1 2">
    <name type="scientific">Streptosporangium fragile</name>
    <dbReference type="NCBI Taxonomy" id="46186"/>
    <lineage>
        <taxon>Bacteria</taxon>
        <taxon>Bacillati</taxon>
        <taxon>Actinomycetota</taxon>
        <taxon>Actinomycetes</taxon>
        <taxon>Streptosporangiales</taxon>
        <taxon>Streptosporangiaceae</taxon>
        <taxon>Streptosporangium</taxon>
    </lineage>
</organism>
<keyword evidence="2" id="KW-1185">Reference proteome</keyword>
<dbReference type="RefSeq" id="WP_344978456.1">
    <property type="nucleotide sequence ID" value="NZ_BAAAVI010000053.1"/>
</dbReference>
<evidence type="ECO:0000313" key="2">
    <source>
        <dbReference type="Proteomes" id="UP001500831"/>
    </source>
</evidence>
<gene>
    <name evidence="1" type="ORF">GCM10010517_59320</name>
</gene>
<accession>A0ABP6IL01</accession>